<dbReference type="RefSeq" id="WP_046084724.1">
    <property type="nucleotide sequence ID" value="NZ_LAKD02000119.1"/>
</dbReference>
<proteinExistence type="predicted"/>
<evidence type="ECO:0000256" key="3">
    <source>
        <dbReference type="ARBA" id="ARBA00023163"/>
    </source>
</evidence>
<name>A0A1V4CW94_9ACTN</name>
<keyword evidence="1" id="KW-0805">Transcription regulation</keyword>
<evidence type="ECO:0000256" key="2">
    <source>
        <dbReference type="ARBA" id="ARBA00023125"/>
    </source>
</evidence>
<dbReference type="SUPFAM" id="SSF48498">
    <property type="entry name" value="Tetracyclin repressor-like, C-terminal domain"/>
    <property type="match status" value="1"/>
</dbReference>
<dbReference type="Gene3D" id="1.10.357.10">
    <property type="entry name" value="Tetracycline Repressor, domain 2"/>
    <property type="match status" value="1"/>
</dbReference>
<dbReference type="InterPro" id="IPR050109">
    <property type="entry name" value="HTH-type_TetR-like_transc_reg"/>
</dbReference>
<dbReference type="Proteomes" id="UP000033615">
    <property type="component" value="Unassembled WGS sequence"/>
</dbReference>
<comment type="caution">
    <text evidence="4">The sequence shown here is derived from an EMBL/GenBank/DDBJ whole genome shotgun (WGS) entry which is preliminary data.</text>
</comment>
<dbReference type="InterPro" id="IPR036271">
    <property type="entry name" value="Tet_transcr_reg_TetR-rel_C_sf"/>
</dbReference>
<gene>
    <name evidence="4" type="ORF">VT50_0233320</name>
</gene>
<accession>A0A1V4CW94</accession>
<evidence type="ECO:0000313" key="5">
    <source>
        <dbReference type="Proteomes" id="UP000033615"/>
    </source>
</evidence>
<keyword evidence="3" id="KW-0804">Transcription</keyword>
<dbReference type="InterPro" id="IPR009057">
    <property type="entry name" value="Homeodomain-like_sf"/>
</dbReference>
<reference evidence="4" key="1">
    <citation type="submission" date="2016-12" db="EMBL/GenBank/DDBJ databases">
        <title>Genome sequence of Streptomyces antioxidans MUSC 164.</title>
        <authorList>
            <person name="Lee L.-H."/>
            <person name="Ser H.-L."/>
        </authorList>
    </citation>
    <scope>NUCLEOTIDE SEQUENCE [LARGE SCALE GENOMIC DNA]</scope>
    <source>
        <strain evidence="4">MUSC 164</strain>
    </source>
</reference>
<dbReference type="GO" id="GO:0000976">
    <property type="term" value="F:transcription cis-regulatory region binding"/>
    <property type="evidence" value="ECO:0007669"/>
    <property type="project" value="TreeGrafter"/>
</dbReference>
<sequence length="214" mass="23292">MAQQQRSRLTRQRYLVAGAWEIEKRGFAGASTPRIIAAANGSAGGYHHHFEDKMALGDAIIDAQLQFFDEAARQVAEQPAPRTTPRLQALIDLSFHYCTAIQEQVVLRAAVKLSTEAGPWMTMRSYSAPQKAVTRLLAAADEAGELLEGVIVEDAARFFVGGIAGLRITSYVATGLADLLVQISNMWKYTMPGVAEKGVCSRLRYHPPSSAKGD</sequence>
<dbReference type="PANTHER" id="PTHR30055:SF234">
    <property type="entry name" value="HTH-TYPE TRANSCRIPTIONAL REGULATOR BETI"/>
    <property type="match status" value="1"/>
</dbReference>
<dbReference type="PANTHER" id="PTHR30055">
    <property type="entry name" value="HTH-TYPE TRANSCRIPTIONAL REGULATOR RUTR"/>
    <property type="match status" value="1"/>
</dbReference>
<evidence type="ECO:0000256" key="1">
    <source>
        <dbReference type="ARBA" id="ARBA00023015"/>
    </source>
</evidence>
<keyword evidence="2" id="KW-0238">DNA-binding</keyword>
<evidence type="ECO:0000313" key="4">
    <source>
        <dbReference type="EMBL" id="OPF71597.1"/>
    </source>
</evidence>
<protein>
    <submittedName>
        <fullName evidence="4">Uncharacterized protein</fullName>
    </submittedName>
</protein>
<dbReference type="SUPFAM" id="SSF46689">
    <property type="entry name" value="Homeodomain-like"/>
    <property type="match status" value="1"/>
</dbReference>
<dbReference type="EMBL" id="LAKD02000119">
    <property type="protein sequence ID" value="OPF71597.1"/>
    <property type="molecule type" value="Genomic_DNA"/>
</dbReference>
<keyword evidence="5" id="KW-1185">Reference proteome</keyword>
<organism evidence="4 5">
    <name type="scientific">Streptomyces antioxidans</name>
    <dbReference type="NCBI Taxonomy" id="1507734"/>
    <lineage>
        <taxon>Bacteria</taxon>
        <taxon>Bacillati</taxon>
        <taxon>Actinomycetota</taxon>
        <taxon>Actinomycetes</taxon>
        <taxon>Kitasatosporales</taxon>
        <taxon>Streptomycetaceae</taxon>
        <taxon>Streptomyces</taxon>
    </lineage>
</organism>
<dbReference type="OrthoDB" id="3196926at2"/>
<dbReference type="GO" id="GO:0003700">
    <property type="term" value="F:DNA-binding transcription factor activity"/>
    <property type="evidence" value="ECO:0007669"/>
    <property type="project" value="TreeGrafter"/>
</dbReference>
<dbReference type="AlphaFoldDB" id="A0A1V4CW94"/>